<accession>E8V242</accession>
<keyword evidence="2" id="KW-1185">Reference proteome</keyword>
<evidence type="ECO:0000313" key="2">
    <source>
        <dbReference type="Proteomes" id="UP000006844"/>
    </source>
</evidence>
<proteinExistence type="predicted"/>
<evidence type="ECO:0000313" key="1">
    <source>
        <dbReference type="EMBL" id="ADV84599.1"/>
    </source>
</evidence>
<name>E8V242_TERSS</name>
<dbReference type="eggNOG" id="ENOG502ZMRH">
    <property type="taxonomic scope" value="Bacteria"/>
</dbReference>
<dbReference type="KEGG" id="tsa:AciPR4_3850"/>
<dbReference type="OrthoDB" id="123046at2"/>
<organism evidence="1 2">
    <name type="scientific">Terriglobus saanensis (strain ATCC BAA-1853 / DSM 23119 / SP1PR4)</name>
    <dbReference type="NCBI Taxonomy" id="401053"/>
    <lineage>
        <taxon>Bacteria</taxon>
        <taxon>Pseudomonadati</taxon>
        <taxon>Acidobacteriota</taxon>
        <taxon>Terriglobia</taxon>
        <taxon>Terriglobales</taxon>
        <taxon>Acidobacteriaceae</taxon>
        <taxon>Terriglobus</taxon>
    </lineage>
</organism>
<dbReference type="RefSeq" id="WP_013570329.1">
    <property type="nucleotide sequence ID" value="NC_014963.1"/>
</dbReference>
<dbReference type="HOGENOM" id="CLU_198954_0_0_0"/>
<dbReference type="EMBL" id="CP002467">
    <property type="protein sequence ID" value="ADV84599.1"/>
    <property type="molecule type" value="Genomic_DNA"/>
</dbReference>
<reference evidence="1 2" key="1">
    <citation type="journal article" date="2012" name="Stand. Genomic Sci.">
        <title>Complete genome sequence of Terriglobus saanensis type strain SP1PR4(T), an Acidobacteria from tundra soil.</title>
        <authorList>
            <person name="Rawat S.R."/>
            <person name="Mannisto M.K."/>
            <person name="Starovoytov V."/>
            <person name="Goodwin L."/>
            <person name="Nolan M."/>
            <person name="Hauser L."/>
            <person name="Land M."/>
            <person name="Davenport K.W."/>
            <person name="Woyke T."/>
            <person name="Haggblom M.M."/>
        </authorList>
    </citation>
    <scope>NUCLEOTIDE SEQUENCE</scope>
    <source>
        <strain evidence="2">ATCC BAA-1853 / DSM 23119 / SP1PR4</strain>
    </source>
</reference>
<dbReference type="STRING" id="401053.AciPR4_3850"/>
<sequence>MSDWKEQIHDTAAKAEEEVKRLIQYMNDEVVPDVRRSSSAALKSAAEQLRILAEKMEKH</sequence>
<protein>
    <submittedName>
        <fullName evidence="1">Uncharacterized protein</fullName>
    </submittedName>
</protein>
<dbReference type="Proteomes" id="UP000006844">
    <property type="component" value="Chromosome"/>
</dbReference>
<gene>
    <name evidence="1" type="ordered locus">AciPR4_3850</name>
</gene>
<dbReference type="AlphaFoldDB" id="E8V242"/>